<dbReference type="InterPro" id="IPR050491">
    <property type="entry name" value="AmpC-like"/>
</dbReference>
<feature type="signal peptide" evidence="3">
    <location>
        <begin position="1"/>
        <end position="33"/>
    </location>
</feature>
<dbReference type="InterPro" id="IPR001466">
    <property type="entry name" value="Beta-lactam-related"/>
</dbReference>
<dbReference type="InterPro" id="IPR012338">
    <property type="entry name" value="Beta-lactam/transpept-like"/>
</dbReference>
<feature type="transmembrane region" description="Helical" evidence="2">
    <location>
        <begin position="649"/>
        <end position="669"/>
    </location>
</feature>
<keyword evidence="2" id="KW-0812">Transmembrane</keyword>
<evidence type="ECO:0000256" key="3">
    <source>
        <dbReference type="SAM" id="SignalP"/>
    </source>
</evidence>
<keyword evidence="3" id="KW-0732">Signal</keyword>
<feature type="chain" id="PRO_5046220088" evidence="3">
    <location>
        <begin position="34"/>
        <end position="681"/>
    </location>
</feature>
<evidence type="ECO:0000256" key="1">
    <source>
        <dbReference type="SAM" id="MobiDB-lite"/>
    </source>
</evidence>
<feature type="transmembrane region" description="Helical" evidence="2">
    <location>
        <begin position="512"/>
        <end position="540"/>
    </location>
</feature>
<dbReference type="SUPFAM" id="SSF56601">
    <property type="entry name" value="beta-lactamase/transpeptidase-like"/>
    <property type="match status" value="1"/>
</dbReference>
<sequence>MGTHRQPRRRAASALAGVALVAVLTACSGTAAAAPEPRVPAPPSTEGLTTAAVDAWLDETLPAALEEGRIAGATVAVVDDGEVVTARGFGLADVAAGTPVDPDATLFRVGSVSKVVTATAVMQLVEDGRVDLDTDVEQYTGLGLDLDHPVTLRHLLTHTPGFEERLAGLIGAPGSTADLRASLVTDPPAQPFAPGTVPGYSNYGNALAGYVVEAVSGQPFEEYVDERVLAPLGMTSSSFAQPLPDHLAARVAQGYPTSDDAPIPFEVVGQPPAGALSATATDMARFMLAHLGEPTGAPVLGDATRTLMQEPALDADTLGALAAGQRMGLGWFDESRHGHRVVGHGGDTTAFHSHLQLWPDEGAGIYLSLSSDGAQQIAYQVREDLLNGFADRWFPADGAPTAGTVDDATRAAHAQAVAGSYESTRGFHSTFLTALGPLQPVTARVVEGDRVLFSAGLGGPNPTVYEEVEPWLYREVGGDRLLAVQADDAGRVERIGHDAAFTLVPVTTSRAAALPVLAGGAAVLLLGLLAWPVGTAVRAVRARRARSTRSAVLADGASSTGAGTGSPGTDRDRTAPSGLRLSRTLTRVAAASAVLALAGWAYVVLTLSQLGDVPDVVIRLVQVLTVLGVLGLVAAVWRLVGEARTRTGRLAVTAASLTVVAFAAVSWAANTLLLTSPDITY</sequence>
<name>A0ABQ4DN60_9CELL</name>
<keyword evidence="6" id="KW-1185">Reference proteome</keyword>
<dbReference type="Gene3D" id="3.40.710.10">
    <property type="entry name" value="DD-peptidase/beta-lactamase superfamily"/>
    <property type="match status" value="1"/>
</dbReference>
<dbReference type="PROSITE" id="PS51257">
    <property type="entry name" value="PROKAR_LIPOPROTEIN"/>
    <property type="match status" value="1"/>
</dbReference>
<evidence type="ECO:0000313" key="5">
    <source>
        <dbReference type="EMBL" id="GIG40797.1"/>
    </source>
</evidence>
<dbReference type="PANTHER" id="PTHR46825:SF9">
    <property type="entry name" value="BETA-LACTAMASE-RELATED DOMAIN-CONTAINING PROTEIN"/>
    <property type="match status" value="1"/>
</dbReference>
<keyword evidence="2" id="KW-0472">Membrane</keyword>
<evidence type="ECO:0000313" key="6">
    <source>
        <dbReference type="Proteomes" id="UP000614741"/>
    </source>
</evidence>
<feature type="transmembrane region" description="Helical" evidence="2">
    <location>
        <begin position="616"/>
        <end position="637"/>
    </location>
</feature>
<dbReference type="Pfam" id="PF00144">
    <property type="entry name" value="Beta-lactamase"/>
    <property type="match status" value="1"/>
</dbReference>
<evidence type="ECO:0000256" key="2">
    <source>
        <dbReference type="SAM" id="Phobius"/>
    </source>
</evidence>
<proteinExistence type="predicted"/>
<feature type="compositionally biased region" description="Low complexity" evidence="1">
    <location>
        <begin position="551"/>
        <end position="561"/>
    </location>
</feature>
<comment type="caution">
    <text evidence="5">The sequence shown here is derived from an EMBL/GenBank/DDBJ whole genome shotgun (WGS) entry which is preliminary data.</text>
</comment>
<gene>
    <name evidence="5" type="ORF">Cph01nite_25590</name>
</gene>
<reference evidence="5 6" key="1">
    <citation type="submission" date="2021-01" db="EMBL/GenBank/DDBJ databases">
        <title>Whole genome shotgun sequence of Cellulomonas phragmiteti NBRC 110785.</title>
        <authorList>
            <person name="Komaki H."/>
            <person name="Tamura T."/>
        </authorList>
    </citation>
    <scope>NUCLEOTIDE SEQUENCE [LARGE SCALE GENOMIC DNA]</scope>
    <source>
        <strain evidence="5 6">NBRC 110785</strain>
    </source>
</reference>
<keyword evidence="2" id="KW-1133">Transmembrane helix</keyword>
<dbReference type="EMBL" id="BONP01000015">
    <property type="protein sequence ID" value="GIG40797.1"/>
    <property type="molecule type" value="Genomic_DNA"/>
</dbReference>
<dbReference type="PANTHER" id="PTHR46825">
    <property type="entry name" value="D-ALANYL-D-ALANINE-CARBOXYPEPTIDASE/ENDOPEPTIDASE AMPH"/>
    <property type="match status" value="1"/>
</dbReference>
<accession>A0ABQ4DN60</accession>
<evidence type="ECO:0000259" key="4">
    <source>
        <dbReference type="Pfam" id="PF00144"/>
    </source>
</evidence>
<organism evidence="5 6">
    <name type="scientific">Cellulomonas phragmiteti</name>
    <dbReference type="NCBI Taxonomy" id="478780"/>
    <lineage>
        <taxon>Bacteria</taxon>
        <taxon>Bacillati</taxon>
        <taxon>Actinomycetota</taxon>
        <taxon>Actinomycetes</taxon>
        <taxon>Micrococcales</taxon>
        <taxon>Cellulomonadaceae</taxon>
        <taxon>Cellulomonas</taxon>
    </lineage>
</organism>
<feature type="transmembrane region" description="Helical" evidence="2">
    <location>
        <begin position="588"/>
        <end position="610"/>
    </location>
</feature>
<dbReference type="RefSeq" id="WP_203674801.1">
    <property type="nucleotide sequence ID" value="NZ_BONP01000015.1"/>
</dbReference>
<protein>
    <submittedName>
        <fullName evidence="5">FmtA-like protein</fullName>
    </submittedName>
</protein>
<feature type="region of interest" description="Disordered" evidence="1">
    <location>
        <begin position="551"/>
        <end position="576"/>
    </location>
</feature>
<dbReference type="Proteomes" id="UP000614741">
    <property type="component" value="Unassembled WGS sequence"/>
</dbReference>
<feature type="domain" description="Beta-lactamase-related" evidence="4">
    <location>
        <begin position="58"/>
        <end position="373"/>
    </location>
</feature>